<dbReference type="AlphaFoldDB" id="A0A314YI76"/>
<evidence type="ECO:0000256" key="1">
    <source>
        <dbReference type="ARBA" id="ARBA00010838"/>
    </source>
</evidence>
<dbReference type="GO" id="GO:0005975">
    <property type="term" value="P:carbohydrate metabolic process"/>
    <property type="evidence" value="ECO:0007669"/>
    <property type="project" value="InterPro"/>
</dbReference>
<dbReference type="SUPFAM" id="SSF51445">
    <property type="entry name" value="(Trans)glycosidases"/>
    <property type="match status" value="1"/>
</dbReference>
<evidence type="ECO:0000256" key="3">
    <source>
        <dbReference type="SAM" id="SignalP"/>
    </source>
</evidence>
<evidence type="ECO:0000313" key="4">
    <source>
        <dbReference type="EMBL" id="PQQ08275.1"/>
    </source>
</evidence>
<dbReference type="InterPro" id="IPR017853">
    <property type="entry name" value="GH"/>
</dbReference>
<keyword evidence="5" id="KW-1185">Reference proteome</keyword>
<dbReference type="Pfam" id="PF00232">
    <property type="entry name" value="Glyco_hydro_1"/>
    <property type="match status" value="1"/>
</dbReference>
<comment type="caution">
    <text evidence="4">The sequence shown here is derived from an EMBL/GenBank/DDBJ whole genome shotgun (WGS) entry which is preliminary data.</text>
</comment>
<feature type="chain" id="PRO_5016396698" evidence="3">
    <location>
        <begin position="23"/>
        <end position="85"/>
    </location>
</feature>
<proteinExistence type="inferred from homology"/>
<gene>
    <name evidence="4" type="ORF">Pyn_19523</name>
</gene>
<accession>A0A314YI76</accession>
<comment type="similarity">
    <text evidence="1">Belongs to the glycosyl hydrolase 1 family.</text>
</comment>
<dbReference type="InterPro" id="IPR033132">
    <property type="entry name" value="GH_1_N_CS"/>
</dbReference>
<keyword evidence="3" id="KW-0732">Signal</keyword>
<organism evidence="4 5">
    <name type="scientific">Prunus yedoensis var. nudiflora</name>
    <dbReference type="NCBI Taxonomy" id="2094558"/>
    <lineage>
        <taxon>Eukaryota</taxon>
        <taxon>Viridiplantae</taxon>
        <taxon>Streptophyta</taxon>
        <taxon>Embryophyta</taxon>
        <taxon>Tracheophyta</taxon>
        <taxon>Spermatophyta</taxon>
        <taxon>Magnoliopsida</taxon>
        <taxon>eudicotyledons</taxon>
        <taxon>Gunneridae</taxon>
        <taxon>Pentapetalae</taxon>
        <taxon>rosids</taxon>
        <taxon>fabids</taxon>
        <taxon>Rosales</taxon>
        <taxon>Rosaceae</taxon>
        <taxon>Amygdaloideae</taxon>
        <taxon>Amygdaleae</taxon>
        <taxon>Prunus</taxon>
    </lineage>
</organism>
<sequence length="85" mass="9119">MALQFRSLLLCVVLLLLGFALANTNAARTDPPVVCATLNRTHFDTLFPGFTFGAATAAYQLEGAANIDGRGPSVWDNFTHEHPGD</sequence>
<name>A0A314YI76_PRUYE</name>
<dbReference type="GO" id="GO:0004553">
    <property type="term" value="F:hydrolase activity, hydrolyzing O-glycosyl compounds"/>
    <property type="evidence" value="ECO:0007669"/>
    <property type="project" value="InterPro"/>
</dbReference>
<feature type="signal peptide" evidence="3">
    <location>
        <begin position="1"/>
        <end position="22"/>
    </location>
</feature>
<protein>
    <submittedName>
        <fullName evidence="4">Beta-glucosidase 12 isoform X2</fullName>
    </submittedName>
</protein>
<dbReference type="InterPro" id="IPR001360">
    <property type="entry name" value="Glyco_hydro_1"/>
</dbReference>
<dbReference type="PROSITE" id="PS00653">
    <property type="entry name" value="GLYCOSYL_HYDROL_F1_2"/>
    <property type="match status" value="1"/>
</dbReference>
<dbReference type="Gene3D" id="3.20.20.80">
    <property type="entry name" value="Glycosidases"/>
    <property type="match status" value="1"/>
</dbReference>
<keyword evidence="2" id="KW-0378">Hydrolase</keyword>
<dbReference type="EMBL" id="PJQY01000744">
    <property type="protein sequence ID" value="PQQ08275.1"/>
    <property type="molecule type" value="Genomic_DNA"/>
</dbReference>
<reference evidence="4 5" key="1">
    <citation type="submission" date="2018-02" db="EMBL/GenBank/DDBJ databases">
        <title>Draft genome of wild Prunus yedoensis var. nudiflora.</title>
        <authorList>
            <person name="Baek S."/>
            <person name="Kim J.-H."/>
            <person name="Choi K."/>
            <person name="Kim G.-B."/>
            <person name="Cho A."/>
            <person name="Jang H."/>
            <person name="Shin C.-H."/>
            <person name="Yu H.-J."/>
            <person name="Mun J.-H."/>
        </authorList>
    </citation>
    <scope>NUCLEOTIDE SEQUENCE [LARGE SCALE GENOMIC DNA]</scope>
    <source>
        <strain evidence="5">cv. Jeju island</strain>
        <tissue evidence="4">Leaf</tissue>
    </source>
</reference>
<dbReference type="OrthoDB" id="65569at2759"/>
<evidence type="ECO:0000313" key="5">
    <source>
        <dbReference type="Proteomes" id="UP000250321"/>
    </source>
</evidence>
<evidence type="ECO:0000256" key="2">
    <source>
        <dbReference type="ARBA" id="ARBA00022801"/>
    </source>
</evidence>
<dbReference type="Proteomes" id="UP000250321">
    <property type="component" value="Unassembled WGS sequence"/>
</dbReference>